<feature type="transmembrane region" description="Helical" evidence="2">
    <location>
        <begin position="12"/>
        <end position="34"/>
    </location>
</feature>
<dbReference type="PIRSF" id="PIRSF016789">
    <property type="entry name" value="DUF454"/>
    <property type="match status" value="1"/>
</dbReference>
<evidence type="ECO:0000313" key="4">
    <source>
        <dbReference type="Proteomes" id="UP001499988"/>
    </source>
</evidence>
<protein>
    <recommendedName>
        <fullName evidence="1">Inner membrane protein</fullName>
    </recommendedName>
</protein>
<dbReference type="InterPro" id="IPR007401">
    <property type="entry name" value="DUF454"/>
</dbReference>
<accession>A0ABP9F3X6</accession>
<proteinExistence type="predicted"/>
<comment type="caution">
    <text evidence="3">The sequence shown here is derived from an EMBL/GenBank/DDBJ whole genome shotgun (WGS) entry which is preliminary data.</text>
</comment>
<keyword evidence="1 2" id="KW-0472">Membrane</keyword>
<comment type="subcellular location">
    <subcellularLocation>
        <location evidence="1">Cell inner membrane</location>
        <topology evidence="1">Multi-pass membrane protein</topology>
    </subcellularLocation>
</comment>
<dbReference type="Proteomes" id="UP001499988">
    <property type="component" value="Unassembled WGS sequence"/>
</dbReference>
<dbReference type="EMBL" id="BAABJZ010000079">
    <property type="protein sequence ID" value="GAA4889287.1"/>
    <property type="molecule type" value="Genomic_DNA"/>
</dbReference>
<keyword evidence="2" id="KW-1133">Transmembrane helix</keyword>
<evidence type="ECO:0000256" key="1">
    <source>
        <dbReference type="PIRNR" id="PIRNR016789"/>
    </source>
</evidence>
<evidence type="ECO:0000256" key="2">
    <source>
        <dbReference type="SAM" id="Phobius"/>
    </source>
</evidence>
<sequence>MAARGIVRGPLRYLLIAVGSLAVVAGTIGVFLPLIPTVPFLLLATFCFSRSSARMQIWLFNNRLLGPYLRNYLQRKGLTRRQLLTSLLSMWAGIALAIYLAPVLAIKIGLGVICACVTVHLLRMKRIDEGLQ</sequence>
<reference evidence="4" key="1">
    <citation type="journal article" date="2019" name="Int. J. Syst. Evol. Microbiol.">
        <title>The Global Catalogue of Microorganisms (GCM) 10K type strain sequencing project: providing services to taxonomists for standard genome sequencing and annotation.</title>
        <authorList>
            <consortium name="The Broad Institute Genomics Platform"/>
            <consortium name="The Broad Institute Genome Sequencing Center for Infectious Disease"/>
            <person name="Wu L."/>
            <person name="Ma J."/>
        </authorList>
    </citation>
    <scope>NUCLEOTIDE SEQUENCE [LARGE SCALE GENOMIC DNA]</scope>
    <source>
        <strain evidence="4">JCM 18401</strain>
    </source>
</reference>
<evidence type="ECO:0000313" key="3">
    <source>
        <dbReference type="EMBL" id="GAA4889287.1"/>
    </source>
</evidence>
<keyword evidence="1" id="KW-0997">Cell inner membrane</keyword>
<keyword evidence="2" id="KW-0812">Transmembrane</keyword>
<gene>
    <name evidence="3" type="ORF">GCM10023333_23220</name>
</gene>
<keyword evidence="1" id="KW-1003">Cell membrane</keyword>
<feature type="transmembrane region" description="Helical" evidence="2">
    <location>
        <begin position="105"/>
        <end position="122"/>
    </location>
</feature>
<keyword evidence="4" id="KW-1185">Reference proteome</keyword>
<name>A0ABP9F3X6_9GAMM</name>
<organism evidence="3 4">
    <name type="scientific">Ferrimonas pelagia</name>
    <dbReference type="NCBI Taxonomy" id="1177826"/>
    <lineage>
        <taxon>Bacteria</taxon>
        <taxon>Pseudomonadati</taxon>
        <taxon>Pseudomonadota</taxon>
        <taxon>Gammaproteobacteria</taxon>
        <taxon>Alteromonadales</taxon>
        <taxon>Ferrimonadaceae</taxon>
        <taxon>Ferrimonas</taxon>
    </lineage>
</organism>
<dbReference type="Pfam" id="PF04304">
    <property type="entry name" value="DUF454"/>
    <property type="match status" value="1"/>
</dbReference>
<dbReference type="PANTHER" id="PTHR35813:SF1">
    <property type="entry name" value="INNER MEMBRANE PROTEIN YBAN"/>
    <property type="match status" value="1"/>
</dbReference>
<dbReference type="PANTHER" id="PTHR35813">
    <property type="entry name" value="INNER MEMBRANE PROTEIN YBAN"/>
    <property type="match status" value="1"/>
</dbReference>